<protein>
    <submittedName>
        <fullName evidence="2">Uncharacterized protein</fullName>
    </submittedName>
</protein>
<organism evidence="2 3">
    <name type="scientific">Pisolithus tinctorius Marx 270</name>
    <dbReference type="NCBI Taxonomy" id="870435"/>
    <lineage>
        <taxon>Eukaryota</taxon>
        <taxon>Fungi</taxon>
        <taxon>Dikarya</taxon>
        <taxon>Basidiomycota</taxon>
        <taxon>Agaricomycotina</taxon>
        <taxon>Agaricomycetes</taxon>
        <taxon>Agaricomycetidae</taxon>
        <taxon>Boletales</taxon>
        <taxon>Sclerodermatineae</taxon>
        <taxon>Pisolithaceae</taxon>
        <taxon>Pisolithus</taxon>
    </lineage>
</organism>
<accession>A0A0C3NL84</accession>
<reference evidence="2 3" key="1">
    <citation type="submission" date="2014-04" db="EMBL/GenBank/DDBJ databases">
        <authorList>
            <consortium name="DOE Joint Genome Institute"/>
            <person name="Kuo A."/>
            <person name="Kohler A."/>
            <person name="Costa M.D."/>
            <person name="Nagy L.G."/>
            <person name="Floudas D."/>
            <person name="Copeland A."/>
            <person name="Barry K.W."/>
            <person name="Cichocki N."/>
            <person name="Veneault-Fourrey C."/>
            <person name="LaButti K."/>
            <person name="Lindquist E.A."/>
            <person name="Lipzen A."/>
            <person name="Lundell T."/>
            <person name="Morin E."/>
            <person name="Murat C."/>
            <person name="Sun H."/>
            <person name="Tunlid A."/>
            <person name="Henrissat B."/>
            <person name="Grigoriev I.V."/>
            <person name="Hibbett D.S."/>
            <person name="Martin F."/>
            <person name="Nordberg H.P."/>
            <person name="Cantor M.N."/>
            <person name="Hua S.X."/>
        </authorList>
    </citation>
    <scope>NUCLEOTIDE SEQUENCE [LARGE SCALE GENOMIC DNA]</scope>
    <source>
        <strain evidence="2 3">Marx 270</strain>
    </source>
</reference>
<evidence type="ECO:0000313" key="2">
    <source>
        <dbReference type="EMBL" id="KIO01725.1"/>
    </source>
</evidence>
<reference evidence="3" key="2">
    <citation type="submission" date="2015-01" db="EMBL/GenBank/DDBJ databases">
        <title>Evolutionary Origins and Diversification of the Mycorrhizal Mutualists.</title>
        <authorList>
            <consortium name="DOE Joint Genome Institute"/>
            <consortium name="Mycorrhizal Genomics Consortium"/>
            <person name="Kohler A."/>
            <person name="Kuo A."/>
            <person name="Nagy L.G."/>
            <person name="Floudas D."/>
            <person name="Copeland A."/>
            <person name="Barry K.W."/>
            <person name="Cichocki N."/>
            <person name="Veneault-Fourrey C."/>
            <person name="LaButti K."/>
            <person name="Lindquist E.A."/>
            <person name="Lipzen A."/>
            <person name="Lundell T."/>
            <person name="Morin E."/>
            <person name="Murat C."/>
            <person name="Riley R."/>
            <person name="Ohm R."/>
            <person name="Sun H."/>
            <person name="Tunlid A."/>
            <person name="Henrissat B."/>
            <person name="Grigoriev I.V."/>
            <person name="Hibbett D.S."/>
            <person name="Martin F."/>
        </authorList>
    </citation>
    <scope>NUCLEOTIDE SEQUENCE [LARGE SCALE GENOMIC DNA]</scope>
    <source>
        <strain evidence="3">Marx 270</strain>
    </source>
</reference>
<sequence>MALTSDTSSPLFFGVLLLPPHISPISTLLSMYYIIPPQRRNENNLFWDPHSASSASLKSSKSLRVL</sequence>
<evidence type="ECO:0000313" key="3">
    <source>
        <dbReference type="Proteomes" id="UP000054217"/>
    </source>
</evidence>
<dbReference type="InParanoid" id="A0A0C3NL84"/>
<keyword evidence="3" id="KW-1185">Reference proteome</keyword>
<proteinExistence type="predicted"/>
<dbReference type="AlphaFoldDB" id="A0A0C3NL84"/>
<keyword evidence="1" id="KW-0812">Transmembrane</keyword>
<keyword evidence="1" id="KW-0472">Membrane</keyword>
<name>A0A0C3NL84_PISTI</name>
<gene>
    <name evidence="2" type="ORF">M404DRAFT_723748</name>
</gene>
<dbReference type="HOGENOM" id="CLU_2832222_0_0_1"/>
<dbReference type="Proteomes" id="UP000054217">
    <property type="component" value="Unassembled WGS sequence"/>
</dbReference>
<dbReference type="EMBL" id="KN831986">
    <property type="protein sequence ID" value="KIO01725.1"/>
    <property type="molecule type" value="Genomic_DNA"/>
</dbReference>
<evidence type="ECO:0000256" key="1">
    <source>
        <dbReference type="SAM" id="Phobius"/>
    </source>
</evidence>
<feature type="transmembrane region" description="Helical" evidence="1">
    <location>
        <begin position="12"/>
        <end position="35"/>
    </location>
</feature>
<keyword evidence="1" id="KW-1133">Transmembrane helix</keyword>